<dbReference type="PROSITE" id="PS00631">
    <property type="entry name" value="CYTOSOL_AP"/>
    <property type="match status" value="1"/>
</dbReference>
<evidence type="ECO:0000256" key="4">
    <source>
        <dbReference type="ARBA" id="ARBA00022801"/>
    </source>
</evidence>
<dbReference type="EMBL" id="ADTU01012546">
    <property type="status" value="NOT_ANNOTATED_CDS"/>
    <property type="molecule type" value="Genomic_DNA"/>
</dbReference>
<sequence>MAVESRWMPCQLKIETNICSGEYDGIILVSGSTPGSDEPEPFKTVLYTAAQIDAALGVIGAVLPINLLAKRLIYSPTGPLNMDYHDVRSFAEAATKGIKRALKAGVKCPLLVLLPDDRFENVELVTLLGALEGLYVVVNLLQPPTIKVVVALCVVRNSIGENSYVADEVITAKSGARIRVGNTDAEGRMAMADALFYLKEMALCSVNPHLFTIATLTGHAVLTAGLGYSIAMDNAVARLASNAEKLQASGEVVGDPFEISRIRREDFLTHQGRAEGDNILQALNQLSSKIPRGHQGPAAFLIKASGLDKHGNESKEPLKYCHLDIAGSAGDFPVQPTGSPILALAKMFLFDKIETKNP</sequence>
<dbReference type="GO" id="GO:0030145">
    <property type="term" value="F:manganese ion binding"/>
    <property type="evidence" value="ECO:0007669"/>
    <property type="project" value="InterPro"/>
</dbReference>
<dbReference type="EnsemblMetazoa" id="XM_012200194.1">
    <property type="protein sequence ID" value="XP_012055584.1"/>
    <property type="gene ID" value="LOC105618667"/>
</dbReference>
<reference evidence="7" key="1">
    <citation type="journal article" date="2011" name="PLoS Genet.">
        <title>The genome sequence of the leaf-cutter ant Atta cephalotes reveals insights into its obligate symbiotic lifestyle.</title>
        <authorList>
            <person name="Suen G."/>
            <person name="Teiling C."/>
            <person name="Li L."/>
            <person name="Holt C."/>
            <person name="Abouheif E."/>
            <person name="Bornberg-Bauer E."/>
            <person name="Bouffard P."/>
            <person name="Caldera E.J."/>
            <person name="Cash E."/>
            <person name="Cavanaugh A."/>
            <person name="Denas O."/>
            <person name="Elhaik E."/>
            <person name="Fave M.J."/>
            <person name="Gadau J."/>
            <person name="Gibson J.D."/>
            <person name="Graur D."/>
            <person name="Grubbs K.J."/>
            <person name="Hagen D.E."/>
            <person name="Harkins T.T."/>
            <person name="Helmkampf M."/>
            <person name="Hu H."/>
            <person name="Johnson B.R."/>
            <person name="Kim J."/>
            <person name="Marsh S.E."/>
            <person name="Moeller J.A."/>
            <person name="Munoz-Torres M.C."/>
            <person name="Murphy M.C."/>
            <person name="Naughton M.C."/>
            <person name="Nigam S."/>
            <person name="Overson R."/>
            <person name="Rajakumar R."/>
            <person name="Reese J.T."/>
            <person name="Scott J.J."/>
            <person name="Smith C.R."/>
            <person name="Tao S."/>
            <person name="Tsutsui N.D."/>
            <person name="Viljakainen L."/>
            <person name="Wissler L."/>
            <person name="Yandell M.D."/>
            <person name="Zimmer F."/>
            <person name="Taylor J."/>
            <person name="Slater S.C."/>
            <person name="Clifton S.W."/>
            <person name="Warren W.C."/>
            <person name="Elsik C.G."/>
            <person name="Smith C.D."/>
            <person name="Weinstock G.M."/>
            <person name="Gerardo N.M."/>
            <person name="Currie C.R."/>
        </authorList>
    </citation>
    <scope>NUCLEOTIDE SEQUENCE [LARGE SCALE GENOMIC DNA]</scope>
</reference>
<evidence type="ECO:0000256" key="1">
    <source>
        <dbReference type="ARBA" id="ARBA00009528"/>
    </source>
</evidence>
<dbReference type="Proteomes" id="UP000005205">
    <property type="component" value="Unassembled WGS sequence"/>
</dbReference>
<reference evidence="6" key="2">
    <citation type="submission" date="2016-04" db="UniProtKB">
        <authorList>
            <consortium name="EnsemblMetazoa"/>
        </authorList>
    </citation>
    <scope>IDENTIFICATION</scope>
</reference>
<dbReference type="PANTHER" id="PTHR11963:SF48">
    <property type="entry name" value="DIPEPTIDASE B, ISOFORM A"/>
    <property type="match status" value="1"/>
</dbReference>
<proteinExistence type="inferred from homology"/>
<evidence type="ECO:0000256" key="3">
    <source>
        <dbReference type="ARBA" id="ARBA00022670"/>
    </source>
</evidence>
<dbReference type="Pfam" id="PF00883">
    <property type="entry name" value="Peptidase_M17"/>
    <property type="match status" value="1"/>
</dbReference>
<accession>A0A158NDH6</accession>
<dbReference type="OrthoDB" id="10041421at2759"/>
<dbReference type="EMBL" id="ADTU01012548">
    <property type="status" value="NOT_ANNOTATED_CDS"/>
    <property type="molecule type" value="Genomic_DNA"/>
</dbReference>
<keyword evidence="2" id="KW-0031">Aminopeptidase</keyword>
<keyword evidence="7" id="KW-1185">Reference proteome</keyword>
<dbReference type="GO" id="GO:0005737">
    <property type="term" value="C:cytoplasm"/>
    <property type="evidence" value="ECO:0007669"/>
    <property type="project" value="InterPro"/>
</dbReference>
<dbReference type="STRING" id="12957.A0A158NDH6"/>
<organism evidence="6 7">
    <name type="scientific">Atta cephalotes</name>
    <name type="common">Leafcutter ant</name>
    <dbReference type="NCBI Taxonomy" id="12957"/>
    <lineage>
        <taxon>Eukaryota</taxon>
        <taxon>Metazoa</taxon>
        <taxon>Ecdysozoa</taxon>
        <taxon>Arthropoda</taxon>
        <taxon>Hexapoda</taxon>
        <taxon>Insecta</taxon>
        <taxon>Pterygota</taxon>
        <taxon>Neoptera</taxon>
        <taxon>Endopterygota</taxon>
        <taxon>Hymenoptera</taxon>
        <taxon>Apocrita</taxon>
        <taxon>Aculeata</taxon>
        <taxon>Formicoidea</taxon>
        <taxon>Formicidae</taxon>
        <taxon>Myrmicinae</taxon>
        <taxon>Atta</taxon>
    </lineage>
</organism>
<dbReference type="EMBL" id="ADTU01012547">
    <property type="status" value="NOT_ANNOTATED_CDS"/>
    <property type="molecule type" value="Genomic_DNA"/>
</dbReference>
<evidence type="ECO:0000259" key="5">
    <source>
        <dbReference type="PROSITE" id="PS00631"/>
    </source>
</evidence>
<evidence type="ECO:0000256" key="2">
    <source>
        <dbReference type="ARBA" id="ARBA00022438"/>
    </source>
</evidence>
<dbReference type="InterPro" id="IPR000819">
    <property type="entry name" value="Peptidase_M17_C"/>
</dbReference>
<gene>
    <name evidence="6" type="primary">105618667</name>
</gene>
<dbReference type="PRINTS" id="PR00481">
    <property type="entry name" value="LAMNOPPTDASE"/>
</dbReference>
<dbReference type="SUPFAM" id="SSF53187">
    <property type="entry name" value="Zn-dependent exopeptidases"/>
    <property type="match status" value="1"/>
</dbReference>
<dbReference type="AlphaFoldDB" id="A0A158NDH6"/>
<feature type="domain" description="Cytosol aminopeptidase" evidence="5">
    <location>
        <begin position="182"/>
        <end position="189"/>
    </location>
</feature>
<dbReference type="PANTHER" id="PTHR11963">
    <property type="entry name" value="LEUCINE AMINOPEPTIDASE-RELATED"/>
    <property type="match status" value="1"/>
</dbReference>
<dbReference type="eggNOG" id="KOG2597">
    <property type="taxonomic scope" value="Eukaryota"/>
</dbReference>
<dbReference type="InParanoid" id="A0A158NDH6"/>
<dbReference type="GO" id="GO:0006508">
    <property type="term" value="P:proteolysis"/>
    <property type="evidence" value="ECO:0007669"/>
    <property type="project" value="UniProtKB-KW"/>
</dbReference>
<dbReference type="GO" id="GO:0070006">
    <property type="term" value="F:metalloaminopeptidase activity"/>
    <property type="evidence" value="ECO:0007669"/>
    <property type="project" value="InterPro"/>
</dbReference>
<keyword evidence="4" id="KW-0378">Hydrolase</keyword>
<keyword evidence="3" id="KW-0645">Protease</keyword>
<evidence type="ECO:0000313" key="6">
    <source>
        <dbReference type="EnsemblMetazoa" id="XP_012055584.1"/>
    </source>
</evidence>
<dbReference type="InterPro" id="IPR011356">
    <property type="entry name" value="Leucine_aapep/pepB"/>
</dbReference>
<comment type="similarity">
    <text evidence="1">Belongs to the peptidase M17 family.</text>
</comment>
<protein>
    <recommendedName>
        <fullName evidence="5">Cytosol aminopeptidase domain-containing protein</fullName>
    </recommendedName>
</protein>
<evidence type="ECO:0000313" key="7">
    <source>
        <dbReference type="Proteomes" id="UP000005205"/>
    </source>
</evidence>
<name>A0A158NDH6_ATTCE</name>
<dbReference type="Gene3D" id="3.40.630.10">
    <property type="entry name" value="Zn peptidases"/>
    <property type="match status" value="1"/>
</dbReference>
<dbReference type="KEGG" id="acep:105618667"/>